<dbReference type="Pfam" id="PF26360">
    <property type="entry name" value="MIB_M1"/>
    <property type="match status" value="1"/>
</dbReference>
<dbReference type="NCBIfam" id="TIGR04524">
    <property type="entry name" value="mycoplas_M_dom"/>
    <property type="match status" value="1"/>
</dbReference>
<sequence length="735" mass="83722">MKFFKKRKNKVLLCTFGGIVASSIMISSIFYASSSHSSNRFITKKTDGKANLIPKDNLDYENASPSNTDNNLKETPKPAPIPEEKIVPTPKPTPQPAPTPKPTPKPTPTPQPSPTPKPTPKPETKIVKLLINGVWVDAEIEEPSPRQTFEYDKQNNLQNPNPYINQIVGKIKNIHVTEEFRKNSLEKAKNGLVPNWIKSSVSDLLKYADSDDEIEKIANNNRYWYDRIWQKFQRLFDSPNVVNFLKEPAKSEFLNKQFKSKDHKYAWLYTNLDFNKFTKLSNGANKNLKEGLTPDQDNAYINENGEIDSYAYSPVDGFNTVTSRMQNDNKNRRVFGYNEWRGRSAWETQNGEYPGWTKTNVTSEFKKYGLSDGDGIVVNKLTRKTPEQGSLNEGYIVDIDASNDQGYEKAKKIIEELKKQNINVTGYRIRNMGKFDSNQRFEEILKALPDTLPLLELFFSANAANTSSLIALQSKRIKELGLYTLGNSLLDEWSLNPNALRNVEWINSNDYNVSFEYKPGTDIATRITFDTLAFDEADYDETGIDLDEKLKRINDGLRMVYWVRNNEPIFQGGFGPGLNPDNKESENSYPQGLDLSRVKKIRSLRGLYFHDKFKSSNSKPRKLRRVKLYSSGSAFDISSEELNEAGFNKHLVLNEPTPPRTKILFSNGNLTTKVKITGKKLLNSEGLSNLNILFRYAESLKNRTVEVDKDANELKVQLKNAGYNVTTSDDDFDFI</sequence>
<dbReference type="Pfam" id="PF26364">
    <property type="entry name" value="MIB_M2"/>
    <property type="match status" value="1"/>
</dbReference>
<name>A0A448ZVN5_METOS</name>
<protein>
    <submittedName>
        <fullName evidence="5">Procyclic acidic repetitive protein (PARP)</fullName>
    </submittedName>
</protein>
<evidence type="ECO:0000313" key="6">
    <source>
        <dbReference type="Proteomes" id="UP000290482"/>
    </source>
</evidence>
<evidence type="ECO:0000259" key="4">
    <source>
        <dbReference type="Pfam" id="PF26364"/>
    </source>
</evidence>
<keyword evidence="6" id="KW-1185">Reference proteome</keyword>
<dbReference type="AlphaFoldDB" id="A0A448ZVN5"/>
<accession>A0A448ZVN5</accession>
<dbReference type="InterPro" id="IPR030942">
    <property type="entry name" value="Mycoplas_M_dom"/>
</dbReference>
<dbReference type="NCBIfam" id="TIGR04526">
    <property type="entry name" value="predic_Ig_block"/>
    <property type="match status" value="1"/>
</dbReference>
<dbReference type="InterPro" id="IPR030941">
    <property type="entry name" value="Predic_Ig_block"/>
</dbReference>
<dbReference type="Pfam" id="PF26361">
    <property type="entry name" value="MIB_arm"/>
    <property type="match status" value="1"/>
</dbReference>
<feature type="compositionally biased region" description="Pro residues" evidence="1">
    <location>
        <begin position="89"/>
        <end position="119"/>
    </location>
</feature>
<dbReference type="Proteomes" id="UP000290482">
    <property type="component" value="Chromosome"/>
</dbReference>
<dbReference type="InterPro" id="IPR058860">
    <property type="entry name" value="MIB_M2"/>
</dbReference>
<feature type="compositionally biased region" description="Basic and acidic residues" evidence="1">
    <location>
        <begin position="71"/>
        <end position="86"/>
    </location>
</feature>
<dbReference type="InterPro" id="IPR058861">
    <property type="entry name" value="MIB_arm"/>
</dbReference>
<feature type="domain" description="IgG-blocking virulence" evidence="2">
    <location>
        <begin position="321"/>
        <end position="519"/>
    </location>
</feature>
<feature type="region of interest" description="Disordered" evidence="1">
    <location>
        <begin position="53"/>
        <end position="124"/>
    </location>
</feature>
<proteinExistence type="predicted"/>
<dbReference type="KEGG" id="mob:NCTC10112_00161"/>
<dbReference type="RefSeq" id="WP_022936058.1">
    <property type="nucleotide sequence ID" value="NZ_LR214940.1"/>
</dbReference>
<dbReference type="PANTHER" id="PTHR48148">
    <property type="entry name" value="KERATINOCYTE PROLINE-RICH PROTEIN"/>
    <property type="match status" value="1"/>
</dbReference>
<evidence type="ECO:0000259" key="2">
    <source>
        <dbReference type="Pfam" id="PF26360"/>
    </source>
</evidence>
<dbReference type="OrthoDB" id="401311at2"/>
<dbReference type="PANTHER" id="PTHR48148:SF3">
    <property type="entry name" value="KERATINOCYTE PROLINE-RICH PROTEIN"/>
    <property type="match status" value="1"/>
</dbReference>
<evidence type="ECO:0000313" key="5">
    <source>
        <dbReference type="EMBL" id="VEU55310.1"/>
    </source>
</evidence>
<reference evidence="5 6" key="1">
    <citation type="submission" date="2019-01" db="EMBL/GenBank/DDBJ databases">
        <authorList>
            <consortium name="Pathogen Informatics"/>
        </authorList>
    </citation>
    <scope>NUCLEOTIDE SEQUENCE [LARGE SCALE GENOMIC DNA]</scope>
    <source>
        <strain evidence="5 6">NCTC10112</strain>
    </source>
</reference>
<evidence type="ECO:0000256" key="1">
    <source>
        <dbReference type="SAM" id="MobiDB-lite"/>
    </source>
</evidence>
<dbReference type="EMBL" id="LR214940">
    <property type="protein sequence ID" value="VEU55310.1"/>
    <property type="molecule type" value="Genomic_DNA"/>
</dbReference>
<organism evidence="5 6">
    <name type="scientific">Metamycoplasma orale</name>
    <name type="common">Mycoplasma orale</name>
    <dbReference type="NCBI Taxonomy" id="2121"/>
    <lineage>
        <taxon>Bacteria</taxon>
        <taxon>Bacillati</taxon>
        <taxon>Mycoplasmatota</taxon>
        <taxon>Mycoplasmoidales</taxon>
        <taxon>Metamycoplasmataceae</taxon>
        <taxon>Metamycoplasma</taxon>
    </lineage>
</organism>
<feature type="domain" description="Mycoplasma immunoglobulin binding protein arm" evidence="3">
    <location>
        <begin position="177"/>
        <end position="315"/>
    </location>
</feature>
<gene>
    <name evidence="5" type="ORF">NCTC10112_00161</name>
</gene>
<evidence type="ECO:0000259" key="3">
    <source>
        <dbReference type="Pfam" id="PF26361"/>
    </source>
</evidence>
<feature type="domain" description="Mycoplasma immunoglobulin binding protein M2" evidence="4">
    <location>
        <begin position="529"/>
        <end position="725"/>
    </location>
</feature>